<sequence length="188" mass="20259">MGILLSLAPFLVFALVDRIGGATEGLIAAALVALVLLARGWWRDRGAPKILDLGSALLFGGMALYAWLGAPDWSLMGVRLRVDGGLLLIVLISLAIKKPFTLQYAREHTPKERWEDPGFIRSNVIITAVWALAFATIVGADLILIYLPAWPHWVGISIIVASMASATHFTSWYTKRAHAAAASARASG</sequence>
<dbReference type="KEGG" id="rpe:RPE_3267"/>
<dbReference type="HOGENOM" id="CLU_092420_2_0_5"/>
<feature type="transmembrane region" description="Helical" evidence="1">
    <location>
        <begin position="80"/>
        <end position="97"/>
    </location>
</feature>
<protein>
    <recommendedName>
        <fullName evidence="3">Intracellular septation protein A</fullName>
    </recommendedName>
</protein>
<feature type="transmembrane region" description="Helical" evidence="1">
    <location>
        <begin position="118"/>
        <end position="147"/>
    </location>
</feature>
<keyword evidence="1" id="KW-1133">Transmembrane helix</keyword>
<feature type="transmembrane region" description="Helical" evidence="1">
    <location>
        <begin position="153"/>
        <end position="173"/>
    </location>
</feature>
<keyword evidence="1" id="KW-0812">Transmembrane</keyword>
<evidence type="ECO:0000256" key="1">
    <source>
        <dbReference type="SAM" id="Phobius"/>
    </source>
</evidence>
<dbReference type="OrthoDB" id="3870305at2"/>
<dbReference type="eggNOG" id="COG2917">
    <property type="taxonomic scope" value="Bacteria"/>
</dbReference>
<proteinExistence type="predicted"/>
<feature type="transmembrane region" description="Helical" evidence="1">
    <location>
        <begin position="49"/>
        <end position="68"/>
    </location>
</feature>
<organism evidence="2">
    <name type="scientific">Rhodopseudomonas palustris (strain BisA53)</name>
    <dbReference type="NCBI Taxonomy" id="316055"/>
    <lineage>
        <taxon>Bacteria</taxon>
        <taxon>Pseudomonadati</taxon>
        <taxon>Pseudomonadota</taxon>
        <taxon>Alphaproteobacteria</taxon>
        <taxon>Hyphomicrobiales</taxon>
        <taxon>Nitrobacteraceae</taxon>
        <taxon>Rhodopseudomonas</taxon>
    </lineage>
</organism>
<name>Q07LI4_RHOP5</name>
<accession>Q07LI4</accession>
<keyword evidence="1" id="KW-0472">Membrane</keyword>
<evidence type="ECO:0008006" key="3">
    <source>
        <dbReference type="Google" id="ProtNLM"/>
    </source>
</evidence>
<feature type="transmembrane region" description="Helical" evidence="1">
    <location>
        <begin position="24"/>
        <end position="42"/>
    </location>
</feature>
<gene>
    <name evidence="2" type="ordered locus">RPE_3267</name>
</gene>
<evidence type="ECO:0000313" key="2">
    <source>
        <dbReference type="EMBL" id="ABJ07200.1"/>
    </source>
</evidence>
<dbReference type="AlphaFoldDB" id="Q07LI4"/>
<dbReference type="STRING" id="316055.RPE_3267"/>
<reference evidence="2" key="1">
    <citation type="submission" date="2006-09" db="EMBL/GenBank/DDBJ databases">
        <title>Complete sequence of Rhodopseudomonas palustris BisA53.</title>
        <authorList>
            <consortium name="US DOE Joint Genome Institute"/>
            <person name="Copeland A."/>
            <person name="Lucas S."/>
            <person name="Lapidus A."/>
            <person name="Barry K."/>
            <person name="Detter J.C."/>
            <person name="Glavina del Rio T."/>
            <person name="Hammon N."/>
            <person name="Israni S."/>
            <person name="Dalin E."/>
            <person name="Tice H."/>
            <person name="Pitluck S."/>
            <person name="Chain P."/>
            <person name="Malfatti S."/>
            <person name="Shin M."/>
            <person name="Vergez L."/>
            <person name="Schmutz J."/>
            <person name="Larimer F."/>
            <person name="Land M."/>
            <person name="Hauser L."/>
            <person name="Pelletier D.A."/>
            <person name="Kyrpides N."/>
            <person name="Kim E."/>
            <person name="Harwood C.S."/>
            <person name="Oda Y."/>
            <person name="Richardson P."/>
        </authorList>
    </citation>
    <scope>NUCLEOTIDE SEQUENCE [LARGE SCALE GENOMIC DNA]</scope>
    <source>
        <strain evidence="2">BisA53</strain>
    </source>
</reference>
<dbReference type="EMBL" id="CP000463">
    <property type="protein sequence ID" value="ABJ07200.1"/>
    <property type="molecule type" value="Genomic_DNA"/>
</dbReference>